<dbReference type="InterPro" id="IPR046358">
    <property type="entry name" value="Flagellin_C"/>
</dbReference>
<evidence type="ECO:0000256" key="2">
    <source>
        <dbReference type="ARBA" id="ARBA00020110"/>
    </source>
</evidence>
<proteinExistence type="inferred from homology"/>
<keyword evidence="7" id="KW-0282">Flagellum</keyword>
<dbReference type="GO" id="GO:0005198">
    <property type="term" value="F:structural molecule activity"/>
    <property type="evidence" value="ECO:0007669"/>
    <property type="project" value="UniProtKB-UniRule"/>
</dbReference>
<protein>
    <recommendedName>
        <fullName evidence="2 4">Flagellin</fullName>
    </recommendedName>
</protein>
<dbReference type="Pfam" id="PF00669">
    <property type="entry name" value="Flagellin_N"/>
    <property type="match status" value="1"/>
</dbReference>
<dbReference type="PANTHER" id="PTHR42792:SF2">
    <property type="entry name" value="FLAGELLIN"/>
    <property type="match status" value="1"/>
</dbReference>
<keyword evidence="7" id="KW-0966">Cell projection</keyword>
<evidence type="ECO:0000256" key="3">
    <source>
        <dbReference type="ARBA" id="ARBA00023143"/>
    </source>
</evidence>
<keyword evidence="4" id="KW-0964">Secreted</keyword>
<gene>
    <name evidence="7" type="ORF">I6U48_04740</name>
</gene>
<keyword evidence="7" id="KW-0969">Cilium</keyword>
<dbReference type="GO" id="GO:0009288">
    <property type="term" value="C:bacterial-type flagellum"/>
    <property type="evidence" value="ECO:0007669"/>
    <property type="project" value="UniProtKB-SubCell"/>
</dbReference>
<dbReference type="EMBL" id="JAEEGC010000021">
    <property type="protein sequence ID" value="MBV7272224.1"/>
    <property type="molecule type" value="Genomic_DNA"/>
</dbReference>
<evidence type="ECO:0000256" key="1">
    <source>
        <dbReference type="ARBA" id="ARBA00005709"/>
    </source>
</evidence>
<keyword evidence="8" id="KW-1185">Reference proteome</keyword>
<comment type="function">
    <text evidence="4">Flagellin is the subunit protein which polymerizes to form the filaments of bacterial flagella.</text>
</comment>
<evidence type="ECO:0000259" key="6">
    <source>
        <dbReference type="Pfam" id="PF00700"/>
    </source>
</evidence>
<sequence length="296" mass="32126">MRLSHNIASLEIYKSQMKVSQKQSTALSRISSGYKVSCAKDDPNAIAQSERTRMQIRGFQMAAQNNQDGVSMLQTAEGGLDGMTQMLQRIRELTVQAGSSANSPEDRKNIQSEIDQMVKGIGDIVNNTEFNGKAVLNKTKLDPTDIGEAVNLDMQIGANSGDSVKIPIYDLSPGKLAIEGSGALAGKSINDINIEAGGTSIDDALTIVDNAIDKVVNVRSKYGSLENRFEGTLNDVNEISDTMENVDSSLRDADIAKEMMEYSKDNILIDAANAMMAQTNKFPQDVLQILQNVRSK</sequence>
<evidence type="ECO:0000256" key="4">
    <source>
        <dbReference type="RuleBase" id="RU362073"/>
    </source>
</evidence>
<comment type="subcellular location">
    <subcellularLocation>
        <location evidence="4">Secreted</location>
    </subcellularLocation>
    <subcellularLocation>
        <location evidence="4">Bacterial flagellum</location>
    </subcellularLocation>
</comment>
<organism evidence="7 8">
    <name type="scientific">Clostridium thailandense</name>
    <dbReference type="NCBI Taxonomy" id="2794346"/>
    <lineage>
        <taxon>Bacteria</taxon>
        <taxon>Bacillati</taxon>
        <taxon>Bacillota</taxon>
        <taxon>Clostridia</taxon>
        <taxon>Eubacteriales</taxon>
        <taxon>Clostridiaceae</taxon>
        <taxon>Clostridium</taxon>
    </lineage>
</organism>
<dbReference type="RefSeq" id="WP_218319260.1">
    <property type="nucleotide sequence ID" value="NZ_JAEEGC010000021.1"/>
</dbReference>
<comment type="similarity">
    <text evidence="1 4">Belongs to the bacterial flagellin family.</text>
</comment>
<feature type="domain" description="Flagellin N-terminal" evidence="5">
    <location>
        <begin position="4"/>
        <end position="139"/>
    </location>
</feature>
<dbReference type="InterPro" id="IPR001029">
    <property type="entry name" value="Flagellin_N"/>
</dbReference>
<evidence type="ECO:0000313" key="7">
    <source>
        <dbReference type="EMBL" id="MBV7272224.1"/>
    </source>
</evidence>
<feature type="domain" description="Flagellin C-terminal" evidence="6">
    <location>
        <begin position="205"/>
        <end position="290"/>
    </location>
</feature>
<dbReference type="PANTHER" id="PTHR42792">
    <property type="entry name" value="FLAGELLIN"/>
    <property type="match status" value="1"/>
</dbReference>
<dbReference type="Pfam" id="PF00700">
    <property type="entry name" value="Flagellin_C"/>
    <property type="match status" value="1"/>
</dbReference>
<keyword evidence="3 4" id="KW-0975">Bacterial flagellum</keyword>
<evidence type="ECO:0000259" key="5">
    <source>
        <dbReference type="Pfam" id="PF00669"/>
    </source>
</evidence>
<accession>A0A949X1J4</accession>
<dbReference type="AlphaFoldDB" id="A0A949X1J4"/>
<comment type="caution">
    <text evidence="7">The sequence shown here is derived from an EMBL/GenBank/DDBJ whole genome shotgun (WGS) entry which is preliminary data.</text>
</comment>
<evidence type="ECO:0000313" key="8">
    <source>
        <dbReference type="Proteomes" id="UP000694308"/>
    </source>
</evidence>
<dbReference type="GO" id="GO:0005576">
    <property type="term" value="C:extracellular region"/>
    <property type="evidence" value="ECO:0007669"/>
    <property type="project" value="UniProtKB-SubCell"/>
</dbReference>
<reference evidence="7" key="1">
    <citation type="submission" date="2020-12" db="EMBL/GenBank/DDBJ databases">
        <title>Clostridium thailandense sp. nov., a novel acetogenic bacterium isolated from peat land soil in Thailand.</title>
        <authorList>
            <person name="Chaikitkaew S."/>
            <person name="Birkeland N.K."/>
        </authorList>
    </citation>
    <scope>NUCLEOTIDE SEQUENCE</scope>
    <source>
        <strain evidence="7">PL3</strain>
    </source>
</reference>
<dbReference type="InterPro" id="IPR001492">
    <property type="entry name" value="Flagellin"/>
</dbReference>
<dbReference type="Proteomes" id="UP000694308">
    <property type="component" value="Unassembled WGS sequence"/>
</dbReference>
<name>A0A949X1J4_9CLOT</name>